<name>A0A1I7Y391_9BILA</name>
<accession>A0A1I7Y391</accession>
<evidence type="ECO:0000313" key="1">
    <source>
        <dbReference type="Proteomes" id="UP000095287"/>
    </source>
</evidence>
<protein>
    <submittedName>
        <fullName evidence="2">SERPIN domain-containing protein</fullName>
    </submittedName>
</protein>
<proteinExistence type="predicted"/>
<dbReference type="Proteomes" id="UP000095287">
    <property type="component" value="Unplaced"/>
</dbReference>
<keyword evidence="1" id="KW-1185">Reference proteome</keyword>
<reference evidence="2" key="1">
    <citation type="submission" date="2016-11" db="UniProtKB">
        <authorList>
            <consortium name="WormBaseParasite"/>
        </authorList>
    </citation>
    <scope>IDENTIFICATION</scope>
</reference>
<organism evidence="1 2">
    <name type="scientific">Steinernema glaseri</name>
    <dbReference type="NCBI Taxonomy" id="37863"/>
    <lineage>
        <taxon>Eukaryota</taxon>
        <taxon>Metazoa</taxon>
        <taxon>Ecdysozoa</taxon>
        <taxon>Nematoda</taxon>
        <taxon>Chromadorea</taxon>
        <taxon>Rhabditida</taxon>
        <taxon>Tylenchina</taxon>
        <taxon>Panagrolaimomorpha</taxon>
        <taxon>Strongyloidoidea</taxon>
        <taxon>Steinernematidae</taxon>
        <taxon>Steinernema</taxon>
    </lineage>
</organism>
<dbReference type="WBParaSite" id="L893_g12293.t1">
    <property type="protein sequence ID" value="L893_g12293.t1"/>
    <property type="gene ID" value="L893_g12293"/>
</dbReference>
<sequence>MVHLLTLALKLKSLLQKPAFPGLSNPPKSVVLGIPFVPPGRPLITTVEKTLSILQEAKFGDFEEVTWSETGLQMEIDLLEIEEGEKHCSAFFVIQAV</sequence>
<dbReference type="AlphaFoldDB" id="A0A1I7Y391"/>
<evidence type="ECO:0000313" key="2">
    <source>
        <dbReference type="WBParaSite" id="L893_g12293.t1"/>
    </source>
</evidence>